<dbReference type="HAMAP" id="MF_01482">
    <property type="entry name" value="Mca"/>
    <property type="match status" value="1"/>
</dbReference>
<dbReference type="Proteomes" id="UP001205867">
    <property type="component" value="Unassembled WGS sequence"/>
</dbReference>
<comment type="caution">
    <text evidence="3">The sequence shown here is derived from an EMBL/GenBank/DDBJ whole genome shotgun (WGS) entry which is preliminary data.</text>
</comment>
<dbReference type="InterPro" id="IPR024078">
    <property type="entry name" value="LmbE-like_dom_sf"/>
</dbReference>
<dbReference type="InterPro" id="IPR003737">
    <property type="entry name" value="GlcNAc_PI_deacetylase-related"/>
</dbReference>
<protein>
    <recommendedName>
        <fullName evidence="2">Mycothiol S-conjugate amidase</fullName>
        <ecNumber evidence="2">3.5.1.115</ecNumber>
    </recommendedName>
</protein>
<proteinExistence type="inferred from homology"/>
<comment type="cofactor">
    <cofactor evidence="2">
        <name>Zn(2+)</name>
        <dbReference type="ChEBI" id="CHEBI:29105"/>
    </cofactor>
    <text evidence="2">Binds 1 zinc ion per subunit.</text>
</comment>
<comment type="subunit">
    <text evidence="2">Monomer.</text>
</comment>
<name>A0AAP3AFD6_MICLU</name>
<feature type="binding site" evidence="2">
    <location>
        <position position="33"/>
    </location>
    <ligand>
        <name>Zn(2+)</name>
        <dbReference type="ChEBI" id="CHEBI:29105"/>
    </ligand>
</feature>
<reference evidence="3" key="1">
    <citation type="submission" date="2023-06" db="EMBL/GenBank/DDBJ databases">
        <title>lsaBGC provides a comprehensive framework for evolutionary analysis of biosynthetic gene clusters within focal taxa.</title>
        <authorList>
            <person name="Salamzade R."/>
            <person name="Sandstrom S."/>
            <person name="Kalan L.R."/>
        </authorList>
    </citation>
    <scope>NUCLEOTIDE SEQUENCE</scope>
    <source>
        <strain evidence="3">P3-SID899</strain>
    </source>
</reference>
<dbReference type="Gene3D" id="3.40.50.10320">
    <property type="entry name" value="LmbE-like"/>
    <property type="match status" value="1"/>
</dbReference>
<evidence type="ECO:0000256" key="1">
    <source>
        <dbReference type="ARBA" id="ARBA00022833"/>
    </source>
</evidence>
<comment type="catalytic activity">
    <reaction evidence="2">
        <text>mycothiol S-conjugate + H2O = an N-acetyl-L-cysteine-S-conjugate + 1D-myo-inositol 2-amino-2-deoxy-alpha-D-glucopyranoside</text>
        <dbReference type="Rhea" id="RHEA:36543"/>
        <dbReference type="ChEBI" id="CHEBI:15377"/>
        <dbReference type="ChEBI" id="CHEBI:58718"/>
        <dbReference type="ChEBI" id="CHEBI:58886"/>
        <dbReference type="ChEBI" id="CHEBI:59633"/>
        <dbReference type="EC" id="3.5.1.115"/>
    </reaction>
</comment>
<keyword evidence="2" id="KW-0479">Metal-binding</keyword>
<dbReference type="PANTHER" id="PTHR12993:SF11">
    <property type="entry name" value="N-ACETYLGLUCOSAMINYL-PHOSPHATIDYLINOSITOL DE-N-ACETYLASE"/>
    <property type="match status" value="1"/>
</dbReference>
<dbReference type="Pfam" id="PF02585">
    <property type="entry name" value="PIG-L"/>
    <property type="match status" value="1"/>
</dbReference>
<dbReference type="EMBL" id="JALXKZ020000002">
    <property type="protein sequence ID" value="MCV7628146.1"/>
    <property type="molecule type" value="Genomic_DNA"/>
</dbReference>
<dbReference type="NCBIfam" id="TIGR03446">
    <property type="entry name" value="mycothiol_Mca"/>
    <property type="match status" value="1"/>
</dbReference>
<keyword evidence="2" id="KW-0378">Hydrolase</keyword>
<keyword evidence="1 2" id="KW-0862">Zinc</keyword>
<evidence type="ECO:0000256" key="2">
    <source>
        <dbReference type="HAMAP-Rule" id="MF_01482"/>
    </source>
</evidence>
<gene>
    <name evidence="2 3" type="primary">mca</name>
    <name evidence="3" type="ORF">M3A82_002140</name>
</gene>
<dbReference type="PANTHER" id="PTHR12993">
    <property type="entry name" value="N-ACETYLGLUCOSAMINYL-PHOSPHATIDYLINOSITOL DE-N-ACETYLASE-RELATED"/>
    <property type="match status" value="1"/>
</dbReference>
<dbReference type="SUPFAM" id="SSF102588">
    <property type="entry name" value="LmbE-like"/>
    <property type="match status" value="1"/>
</dbReference>
<evidence type="ECO:0000313" key="4">
    <source>
        <dbReference type="Proteomes" id="UP001205867"/>
    </source>
</evidence>
<sequence>MTDQTPQAQPAAGTALPPSAGLRLMAVHAHPDDESSKGAGTMAAYAAAGAEVMVVTCTGGEAGTLLNPSFGDTTRADRDIAAVRREEMAEAARILGIRHAWLGFLDSGLPEGDPLPALPANCFAEVPLRDAATPLISLVRRFRPHVLISYDEVGGYPHPDHLQAHAVTMEAYRAAGLADEYPEAGPAWEVSKVYYDCGFNPRKFRTMAAVAEADGEDVPFARRLMMFDAMDAMREVLRRREAGEDVPDPEVIPPWVTADHDVTTQVDVTGFLDERDAALRAHRTQIDPDGMFFDAPHDLQRRAWPWEDFALIDSRVPSELPEHDLFAGLR</sequence>
<dbReference type="AlphaFoldDB" id="A0AAP3AFD6"/>
<dbReference type="EC" id="3.5.1.115" evidence="2"/>
<evidence type="ECO:0000313" key="3">
    <source>
        <dbReference type="EMBL" id="MCV7628146.1"/>
    </source>
</evidence>
<dbReference type="GO" id="GO:0010127">
    <property type="term" value="P:mycothiol-dependent detoxification"/>
    <property type="evidence" value="ECO:0007669"/>
    <property type="project" value="UniProtKB-UniRule"/>
</dbReference>
<comment type="function">
    <text evidence="2">A mycothiol (MSH, N-acetylcysteinyl-glucosaminyl-inositol) S-conjugate amidase, it recycles conjugated MSH to the N-acetyl cysteine conjugate (AcCys S-conjugate, a mercapturic acid) and the MSH precursor. Involved in MSH-dependent detoxification of a number of alkylating agents and antibiotics.</text>
</comment>
<comment type="similarity">
    <text evidence="2">Belongs to the MshB deacetylase family. Mca subfamily.</text>
</comment>
<feature type="binding site" evidence="2">
    <location>
        <position position="30"/>
    </location>
    <ligand>
        <name>Zn(2+)</name>
        <dbReference type="ChEBI" id="CHEBI:29105"/>
    </ligand>
</feature>
<dbReference type="GO" id="GO:0008270">
    <property type="term" value="F:zinc ion binding"/>
    <property type="evidence" value="ECO:0007669"/>
    <property type="project" value="UniProtKB-UniRule"/>
</dbReference>
<dbReference type="GO" id="GO:0016811">
    <property type="term" value="F:hydrolase activity, acting on carbon-nitrogen (but not peptide) bonds, in linear amides"/>
    <property type="evidence" value="ECO:0007669"/>
    <property type="project" value="TreeGrafter"/>
</dbReference>
<feature type="binding site" evidence="2">
    <location>
        <position position="161"/>
    </location>
    <ligand>
        <name>Zn(2+)</name>
        <dbReference type="ChEBI" id="CHEBI:29105"/>
    </ligand>
</feature>
<dbReference type="InterPro" id="IPR017811">
    <property type="entry name" value="Mca"/>
</dbReference>
<organism evidence="3 4">
    <name type="scientific">Micrococcus luteus</name>
    <name type="common">Micrococcus lysodeikticus</name>
    <dbReference type="NCBI Taxonomy" id="1270"/>
    <lineage>
        <taxon>Bacteria</taxon>
        <taxon>Bacillati</taxon>
        <taxon>Actinomycetota</taxon>
        <taxon>Actinomycetes</taxon>
        <taxon>Micrococcales</taxon>
        <taxon>Micrococcaceae</taxon>
        <taxon>Micrococcus</taxon>
    </lineage>
</organism>
<accession>A0AAP3AFD6</accession>
<dbReference type="GO" id="GO:0010126">
    <property type="term" value="P:mycothiol metabolic process"/>
    <property type="evidence" value="ECO:0007669"/>
    <property type="project" value="UniProtKB-UniRule"/>
</dbReference>